<keyword evidence="2" id="KW-1185">Reference proteome</keyword>
<accession>A0A067JRJ3</accession>
<protein>
    <submittedName>
        <fullName evidence="1">Uncharacterized protein</fullName>
    </submittedName>
</protein>
<dbReference type="EMBL" id="KK914893">
    <property type="protein sequence ID" value="KDP26576.1"/>
    <property type="molecule type" value="Genomic_DNA"/>
</dbReference>
<dbReference type="AlphaFoldDB" id="A0A067JRJ3"/>
<organism evidence="1 2">
    <name type="scientific">Jatropha curcas</name>
    <name type="common">Barbados nut</name>
    <dbReference type="NCBI Taxonomy" id="180498"/>
    <lineage>
        <taxon>Eukaryota</taxon>
        <taxon>Viridiplantae</taxon>
        <taxon>Streptophyta</taxon>
        <taxon>Embryophyta</taxon>
        <taxon>Tracheophyta</taxon>
        <taxon>Spermatophyta</taxon>
        <taxon>Magnoliopsida</taxon>
        <taxon>eudicotyledons</taxon>
        <taxon>Gunneridae</taxon>
        <taxon>Pentapetalae</taxon>
        <taxon>rosids</taxon>
        <taxon>fabids</taxon>
        <taxon>Malpighiales</taxon>
        <taxon>Euphorbiaceae</taxon>
        <taxon>Crotonoideae</taxon>
        <taxon>Jatropheae</taxon>
        <taxon>Jatropha</taxon>
    </lineage>
</organism>
<reference evidence="1 2" key="1">
    <citation type="journal article" date="2014" name="PLoS ONE">
        <title>Global Analysis of Gene Expression Profiles in Physic Nut (Jatropha curcas L.) Seedlings Exposed to Salt Stress.</title>
        <authorList>
            <person name="Zhang L."/>
            <person name="Zhang C."/>
            <person name="Wu P."/>
            <person name="Chen Y."/>
            <person name="Li M."/>
            <person name="Jiang H."/>
            <person name="Wu G."/>
        </authorList>
    </citation>
    <scope>NUCLEOTIDE SEQUENCE [LARGE SCALE GENOMIC DNA]</scope>
    <source>
        <strain evidence="2">cv. GZQX0401</strain>
        <tissue evidence="1">Young leaves</tissue>
    </source>
</reference>
<evidence type="ECO:0000313" key="2">
    <source>
        <dbReference type="Proteomes" id="UP000027138"/>
    </source>
</evidence>
<sequence length="122" mass="13493">MEMGCMWMRRVRSVVLVNHPSMDSSSAWLSIPYPNRSHLSLSSLKQLSSSPPPPNLHLHPTSLFSSARRSVSPAACSSSLLPVDMGSRDMNAILTKGSKVLLKGMNYTELEVCFSTLFFFLC</sequence>
<dbReference type="Proteomes" id="UP000027138">
    <property type="component" value="Unassembled WGS sequence"/>
</dbReference>
<gene>
    <name evidence="1" type="ORF">JCGZ_17734</name>
</gene>
<name>A0A067JRJ3_JATCU</name>
<evidence type="ECO:0000313" key="1">
    <source>
        <dbReference type="EMBL" id="KDP26576.1"/>
    </source>
</evidence>
<proteinExistence type="predicted"/>